<sequence>MPWCKLHLKYFRQCICSLECIFDILSLLCDILPMRNYKESILSRCVQTPDQGAFVACKRICADPTKLWTQTSMAYLDGKNCHAQKLAKI</sequence>
<reference evidence="1" key="2">
    <citation type="submission" date="2025-09" db="UniProtKB">
        <authorList>
            <consortium name="Ensembl"/>
        </authorList>
    </citation>
    <scope>IDENTIFICATION</scope>
</reference>
<evidence type="ECO:0000313" key="1">
    <source>
        <dbReference type="Ensembl" id="ENSHCOP00000000854.1"/>
    </source>
</evidence>
<name>A0A3Q3D2H6_HIPCM</name>
<dbReference type="AlphaFoldDB" id="A0A3Q3D2H6"/>
<dbReference type="Ensembl" id="ENSHCOT00000013079.1">
    <property type="protein sequence ID" value="ENSHCOP00000000854.1"/>
    <property type="gene ID" value="ENSHCOG00000001729.1"/>
</dbReference>
<organism evidence="1 2">
    <name type="scientific">Hippocampus comes</name>
    <name type="common">Tiger tail seahorse</name>
    <dbReference type="NCBI Taxonomy" id="109280"/>
    <lineage>
        <taxon>Eukaryota</taxon>
        <taxon>Metazoa</taxon>
        <taxon>Chordata</taxon>
        <taxon>Craniata</taxon>
        <taxon>Vertebrata</taxon>
        <taxon>Euteleostomi</taxon>
        <taxon>Actinopterygii</taxon>
        <taxon>Neopterygii</taxon>
        <taxon>Teleostei</taxon>
        <taxon>Neoteleostei</taxon>
        <taxon>Acanthomorphata</taxon>
        <taxon>Syngnathiaria</taxon>
        <taxon>Syngnathiformes</taxon>
        <taxon>Syngnathoidei</taxon>
        <taxon>Syngnathidae</taxon>
        <taxon>Hippocampus</taxon>
    </lineage>
</organism>
<accession>A0A3Q3D2H6</accession>
<reference evidence="1" key="1">
    <citation type="submission" date="2025-08" db="UniProtKB">
        <authorList>
            <consortium name="Ensembl"/>
        </authorList>
    </citation>
    <scope>IDENTIFICATION</scope>
</reference>
<evidence type="ECO:0000313" key="2">
    <source>
        <dbReference type="Proteomes" id="UP000264820"/>
    </source>
</evidence>
<proteinExistence type="predicted"/>
<protein>
    <recommendedName>
        <fullName evidence="3">Chemokine interleukin-8-like domain-containing protein</fullName>
    </recommendedName>
</protein>
<evidence type="ECO:0008006" key="3">
    <source>
        <dbReference type="Google" id="ProtNLM"/>
    </source>
</evidence>
<dbReference type="Proteomes" id="UP000264820">
    <property type="component" value="Unplaced"/>
</dbReference>
<keyword evidence="2" id="KW-1185">Reference proteome</keyword>